<dbReference type="Pfam" id="PF00389">
    <property type="entry name" value="2-Hacid_dh"/>
    <property type="match status" value="1"/>
</dbReference>
<evidence type="ECO:0000313" key="7">
    <source>
        <dbReference type="EMBL" id="ASR52713.1"/>
    </source>
</evidence>
<dbReference type="SUPFAM" id="SSF51735">
    <property type="entry name" value="NAD(P)-binding Rossmann-fold domains"/>
    <property type="match status" value="1"/>
</dbReference>
<accession>A0ABM6M9K6</accession>
<dbReference type="PANTHER" id="PTHR10996:SF283">
    <property type="entry name" value="GLYOXYLATE_HYDROXYPYRUVATE REDUCTASE B"/>
    <property type="match status" value="1"/>
</dbReference>
<dbReference type="RefSeq" id="WP_117352910.1">
    <property type="nucleotide sequence ID" value="NZ_CP020083.1"/>
</dbReference>
<proteinExistence type="inferred from homology"/>
<reference evidence="7 8" key="1">
    <citation type="submission" date="2017-03" db="EMBL/GenBank/DDBJ databases">
        <title>Complete genome sequence of Blastomonas fulva degrading microcsystin LR.</title>
        <authorList>
            <person name="Lee H.-g."/>
            <person name="Jin L."/>
            <person name="oh H.-M."/>
        </authorList>
    </citation>
    <scope>NUCLEOTIDE SEQUENCE [LARGE SCALE GENOMIC DNA]</scope>
    <source>
        <strain evidence="7 8">T2</strain>
    </source>
</reference>
<dbReference type="PROSITE" id="PS00671">
    <property type="entry name" value="D_2_HYDROXYACID_DH_3"/>
    <property type="match status" value="1"/>
</dbReference>
<feature type="domain" description="D-isomer specific 2-hydroxyacid dehydrogenase catalytic" evidence="5">
    <location>
        <begin position="22"/>
        <end position="337"/>
    </location>
</feature>
<dbReference type="EMBL" id="CP020083">
    <property type="protein sequence ID" value="ASR52713.1"/>
    <property type="molecule type" value="Genomic_DNA"/>
</dbReference>
<dbReference type="InterPro" id="IPR006140">
    <property type="entry name" value="D-isomer_DH_NAD-bd"/>
</dbReference>
<dbReference type="PROSITE" id="PS00065">
    <property type="entry name" value="D_2_HYDROXYACID_DH_1"/>
    <property type="match status" value="1"/>
</dbReference>
<dbReference type="PANTHER" id="PTHR10996">
    <property type="entry name" value="2-HYDROXYACID DEHYDROGENASE-RELATED"/>
    <property type="match status" value="1"/>
</dbReference>
<feature type="compositionally biased region" description="Polar residues" evidence="4">
    <location>
        <begin position="1"/>
        <end position="11"/>
    </location>
</feature>
<evidence type="ECO:0000313" key="8">
    <source>
        <dbReference type="Proteomes" id="UP000258016"/>
    </source>
</evidence>
<evidence type="ECO:0000259" key="5">
    <source>
        <dbReference type="Pfam" id="PF00389"/>
    </source>
</evidence>
<dbReference type="Proteomes" id="UP000258016">
    <property type="component" value="Chromosome"/>
</dbReference>
<sequence length="342" mass="36838">MPANASSQPSAPQHAPGARPRVVVTRKLAPSVEARMAELFDVVLNENDHAFSRDELAAAMADCDALVPTVTDALDAQLIAGAGDRLKLLANFGAGVDHIDLKAARAKGIIITNTPGVFTDDTADMTMALILSVPRRLAEGEKLVRSGEWDGWSPSGMLGHRIGGKQLGIVGMGRIGQAVAHRARGFGMDVRYHNRRRLPESLEQMLGASFEPDLDALVAQSDIITLHCPRSPETRGLIDARRIGLMKPSAYLINTARGEIVDEAALIDALEAGRIAGAGLDVYTHEPQVDPRLLALKNVVLLPHVGSATFEGRRVAGEKVIANIRFWFDGHRPPDQVLEGWM</sequence>
<organism evidence="7 8">
    <name type="scientific">Blastomonas fulva</name>
    <dbReference type="NCBI Taxonomy" id="1550728"/>
    <lineage>
        <taxon>Bacteria</taxon>
        <taxon>Pseudomonadati</taxon>
        <taxon>Pseudomonadota</taxon>
        <taxon>Alphaproteobacteria</taxon>
        <taxon>Sphingomonadales</taxon>
        <taxon>Sphingomonadaceae</taxon>
        <taxon>Blastomonas</taxon>
    </lineage>
</organism>
<feature type="domain" description="D-isomer specific 2-hydroxyacid dehydrogenase NAD-binding" evidence="6">
    <location>
        <begin position="127"/>
        <end position="306"/>
    </location>
</feature>
<dbReference type="CDD" id="cd05301">
    <property type="entry name" value="GDH"/>
    <property type="match status" value="1"/>
</dbReference>
<dbReference type="Pfam" id="PF02826">
    <property type="entry name" value="2-Hacid_dh_C"/>
    <property type="match status" value="1"/>
</dbReference>
<evidence type="ECO:0000256" key="1">
    <source>
        <dbReference type="ARBA" id="ARBA00005854"/>
    </source>
</evidence>
<name>A0ABM6M9K6_9SPHN</name>
<evidence type="ECO:0000256" key="4">
    <source>
        <dbReference type="SAM" id="MobiDB-lite"/>
    </source>
</evidence>
<protein>
    <submittedName>
        <fullName evidence="7">D-glycerate dehydrogenase</fullName>
    </submittedName>
</protein>
<dbReference type="InterPro" id="IPR029753">
    <property type="entry name" value="D-isomer_DH_CS"/>
</dbReference>
<dbReference type="InterPro" id="IPR029752">
    <property type="entry name" value="D-isomer_DH_CS1"/>
</dbReference>
<dbReference type="GeneID" id="303487018"/>
<dbReference type="InterPro" id="IPR006139">
    <property type="entry name" value="D-isomer_2_OHA_DH_cat_dom"/>
</dbReference>
<keyword evidence="2 3" id="KW-0560">Oxidoreductase</keyword>
<evidence type="ECO:0000256" key="2">
    <source>
        <dbReference type="ARBA" id="ARBA00023002"/>
    </source>
</evidence>
<dbReference type="InterPro" id="IPR050223">
    <property type="entry name" value="D-isomer_2-hydroxyacid_DH"/>
</dbReference>
<dbReference type="InterPro" id="IPR036291">
    <property type="entry name" value="NAD(P)-bd_dom_sf"/>
</dbReference>
<keyword evidence="8" id="KW-1185">Reference proteome</keyword>
<gene>
    <name evidence="7" type="ORF">B5J99_15630</name>
</gene>
<evidence type="ECO:0000256" key="3">
    <source>
        <dbReference type="RuleBase" id="RU003719"/>
    </source>
</evidence>
<comment type="similarity">
    <text evidence="1 3">Belongs to the D-isomer specific 2-hydroxyacid dehydrogenase family.</text>
</comment>
<dbReference type="SUPFAM" id="SSF52283">
    <property type="entry name" value="Formate/glycerate dehydrogenase catalytic domain-like"/>
    <property type="match status" value="1"/>
</dbReference>
<dbReference type="PROSITE" id="PS00670">
    <property type="entry name" value="D_2_HYDROXYACID_DH_2"/>
    <property type="match status" value="1"/>
</dbReference>
<feature type="region of interest" description="Disordered" evidence="4">
    <location>
        <begin position="1"/>
        <end position="21"/>
    </location>
</feature>
<evidence type="ECO:0000259" key="6">
    <source>
        <dbReference type="Pfam" id="PF02826"/>
    </source>
</evidence>
<dbReference type="Gene3D" id="3.40.50.720">
    <property type="entry name" value="NAD(P)-binding Rossmann-like Domain"/>
    <property type="match status" value="2"/>
</dbReference>